<evidence type="ECO:0000256" key="1">
    <source>
        <dbReference type="ARBA" id="ARBA00004141"/>
    </source>
</evidence>
<dbReference type="AlphaFoldDB" id="A0A8H3FMU9"/>
<dbReference type="InterPro" id="IPR036259">
    <property type="entry name" value="MFS_trans_sf"/>
</dbReference>
<feature type="transmembrane region" description="Helical" evidence="7">
    <location>
        <begin position="77"/>
        <end position="101"/>
    </location>
</feature>
<feature type="transmembrane region" description="Helical" evidence="7">
    <location>
        <begin position="213"/>
        <end position="239"/>
    </location>
</feature>
<dbReference type="Gene3D" id="1.20.1250.20">
    <property type="entry name" value="MFS general substrate transporter like domains"/>
    <property type="match status" value="1"/>
</dbReference>
<dbReference type="GO" id="GO:0005886">
    <property type="term" value="C:plasma membrane"/>
    <property type="evidence" value="ECO:0007669"/>
    <property type="project" value="UniProtKB-ARBA"/>
</dbReference>
<feature type="transmembrane region" description="Helical" evidence="7">
    <location>
        <begin position="25"/>
        <end position="47"/>
    </location>
</feature>
<keyword evidence="6" id="KW-0325">Glycoprotein</keyword>
<dbReference type="Proteomes" id="UP000664169">
    <property type="component" value="Unassembled WGS sequence"/>
</dbReference>
<keyword evidence="5 7" id="KW-0472">Membrane</keyword>
<dbReference type="OrthoDB" id="440553at2759"/>
<comment type="subcellular location">
    <subcellularLocation>
        <location evidence="1">Membrane</location>
        <topology evidence="1">Multi-pass membrane protein</topology>
    </subcellularLocation>
</comment>
<evidence type="ECO:0000313" key="10">
    <source>
        <dbReference type="Proteomes" id="UP000664169"/>
    </source>
</evidence>
<dbReference type="GO" id="GO:0015137">
    <property type="term" value="F:citrate transmembrane transporter activity"/>
    <property type="evidence" value="ECO:0007669"/>
    <property type="project" value="UniProtKB-ARBA"/>
</dbReference>
<feature type="transmembrane region" description="Helical" evidence="7">
    <location>
        <begin position="144"/>
        <end position="163"/>
    </location>
</feature>
<evidence type="ECO:0000256" key="5">
    <source>
        <dbReference type="ARBA" id="ARBA00023136"/>
    </source>
</evidence>
<evidence type="ECO:0000256" key="2">
    <source>
        <dbReference type="ARBA" id="ARBA00022448"/>
    </source>
</evidence>
<keyword evidence="3 7" id="KW-0812">Transmembrane</keyword>
<dbReference type="Pfam" id="PF07690">
    <property type="entry name" value="MFS_1"/>
    <property type="match status" value="1"/>
</dbReference>
<organism evidence="9 10">
    <name type="scientific">Gomphillus americanus</name>
    <dbReference type="NCBI Taxonomy" id="1940652"/>
    <lineage>
        <taxon>Eukaryota</taxon>
        <taxon>Fungi</taxon>
        <taxon>Dikarya</taxon>
        <taxon>Ascomycota</taxon>
        <taxon>Pezizomycotina</taxon>
        <taxon>Lecanoromycetes</taxon>
        <taxon>OSLEUM clade</taxon>
        <taxon>Ostropomycetidae</taxon>
        <taxon>Ostropales</taxon>
        <taxon>Graphidaceae</taxon>
        <taxon>Gomphilloideae</taxon>
        <taxon>Gomphillus</taxon>
    </lineage>
</organism>
<evidence type="ECO:0000313" key="9">
    <source>
        <dbReference type="EMBL" id="CAF9927513.1"/>
    </source>
</evidence>
<dbReference type="Gene3D" id="1.20.1720.10">
    <property type="entry name" value="Multidrug resistance protein D"/>
    <property type="match status" value="1"/>
</dbReference>
<feature type="transmembrane region" description="Helical" evidence="7">
    <location>
        <begin position="259"/>
        <end position="283"/>
    </location>
</feature>
<comment type="caution">
    <text evidence="9">The sequence shown here is derived from an EMBL/GenBank/DDBJ whole genome shotgun (WGS) entry which is preliminary data.</text>
</comment>
<feature type="transmembrane region" description="Helical" evidence="7">
    <location>
        <begin position="332"/>
        <end position="358"/>
    </location>
</feature>
<dbReference type="PROSITE" id="PS50850">
    <property type="entry name" value="MFS"/>
    <property type="match status" value="1"/>
</dbReference>
<evidence type="ECO:0000256" key="7">
    <source>
        <dbReference type="SAM" id="Phobius"/>
    </source>
</evidence>
<dbReference type="InterPro" id="IPR020846">
    <property type="entry name" value="MFS_dom"/>
</dbReference>
<evidence type="ECO:0000259" key="8">
    <source>
        <dbReference type="PROSITE" id="PS50850"/>
    </source>
</evidence>
<dbReference type="EMBL" id="CAJPDQ010000027">
    <property type="protein sequence ID" value="CAF9927513.1"/>
    <property type="molecule type" value="Genomic_DNA"/>
</dbReference>
<feature type="transmembrane region" description="Helical" evidence="7">
    <location>
        <begin position="54"/>
        <end position="71"/>
    </location>
</feature>
<keyword evidence="4 7" id="KW-1133">Transmembrane helix</keyword>
<protein>
    <recommendedName>
        <fullName evidence="8">Major facilitator superfamily (MFS) profile domain-containing protein</fullName>
    </recommendedName>
</protein>
<dbReference type="GO" id="GO:0140115">
    <property type="term" value="P:export across plasma membrane"/>
    <property type="evidence" value="ECO:0007669"/>
    <property type="project" value="UniProtKB-ARBA"/>
</dbReference>
<feature type="transmembrane region" description="Helical" evidence="7">
    <location>
        <begin position="308"/>
        <end position="326"/>
    </location>
</feature>
<keyword evidence="2" id="KW-0813">Transport</keyword>
<reference evidence="9" key="1">
    <citation type="submission" date="2021-03" db="EMBL/GenBank/DDBJ databases">
        <authorList>
            <person name="Tagirdzhanova G."/>
        </authorList>
    </citation>
    <scope>NUCLEOTIDE SEQUENCE</scope>
</reference>
<keyword evidence="10" id="KW-1185">Reference proteome</keyword>
<feature type="transmembrane region" description="Helical" evidence="7">
    <location>
        <begin position="113"/>
        <end position="132"/>
    </location>
</feature>
<gene>
    <name evidence="9" type="ORF">GOMPHAMPRED_004420</name>
</gene>
<proteinExistence type="predicted"/>
<feature type="domain" description="Major facilitator superfamily (MFS) profile" evidence="8">
    <location>
        <begin position="1"/>
        <end position="420"/>
    </location>
</feature>
<accession>A0A8H3FMU9</accession>
<name>A0A8H3FMU9_9LECA</name>
<dbReference type="FunFam" id="1.20.1250.20:FF:000172">
    <property type="entry name" value="MFS multidrug resistance transporter"/>
    <property type="match status" value="1"/>
</dbReference>
<evidence type="ECO:0000256" key="3">
    <source>
        <dbReference type="ARBA" id="ARBA00022692"/>
    </source>
</evidence>
<dbReference type="PANTHER" id="PTHR23502">
    <property type="entry name" value="MAJOR FACILITATOR SUPERFAMILY"/>
    <property type="match status" value="1"/>
</dbReference>
<dbReference type="PANTHER" id="PTHR23502:SF151">
    <property type="entry name" value="MAJOR FACILITATOR SUPERFAMILY (MFS) PROFILE DOMAIN-CONTAINING PROTEIN"/>
    <property type="match status" value="1"/>
</dbReference>
<evidence type="ECO:0000256" key="6">
    <source>
        <dbReference type="ARBA" id="ARBA00023180"/>
    </source>
</evidence>
<dbReference type="SUPFAM" id="SSF103473">
    <property type="entry name" value="MFS general substrate transporter"/>
    <property type="match status" value="1"/>
</dbReference>
<evidence type="ECO:0000256" key="4">
    <source>
        <dbReference type="ARBA" id="ARBA00022989"/>
    </source>
</evidence>
<dbReference type="FunFam" id="1.20.1720.10:FF:000009">
    <property type="entry name" value="MFS multidrug transporter"/>
    <property type="match status" value="1"/>
</dbReference>
<dbReference type="InterPro" id="IPR011701">
    <property type="entry name" value="MFS"/>
</dbReference>
<sequence length="466" mass="49642">MGMLIVPVPCLPTIASDLSVSVELVNLTVTSYMIFQGLTPTLWGAIADIKGRRLVYICTFLVFLAACVGLAETRNYATLIILRCLQSTGSASTIAVGSGVIGDITTRSERGSLMGIFQAGLLVPVAIGPVIGGALANSLGWRSIFWFLAIYSGIFVLVLLVCFPETLRALVGNGSVRQQGFLRYPLSFFQKRYHARSNMPAQAELAPPKPINIFLPFLVLTDASIIPVINCLAFHYAVWQMSITVLSTLMQSIYGLSDFQTGLTFIGNGVGSMIGTVLTGRLLDLDFARAMKKGKGEAPAPSARLRSVWLWSMMEIAAVLVFGWTLDRQVHLSVPIIATFFIGWSAMAIQSTISTYLVDAFPEKSASASAALNLARCLLGAAGTAAVLPLLKAIGTALPEACEILSLGARVSASSKSNDASSRARRETGLEVLVLEAALRGELVTRDVNFVRSGGGGRASLSGRRA</sequence>